<feature type="region of interest" description="Disordered" evidence="6">
    <location>
        <begin position="197"/>
        <end position="246"/>
    </location>
</feature>
<reference evidence="9" key="1">
    <citation type="journal article" date="2023" name="Commun. Biol.">
        <title>Genome analysis of Parmales, the sister group of diatoms, reveals the evolutionary specialization of diatoms from phago-mixotrophs to photoautotrophs.</title>
        <authorList>
            <person name="Ban H."/>
            <person name="Sato S."/>
            <person name="Yoshikawa S."/>
            <person name="Yamada K."/>
            <person name="Nakamura Y."/>
            <person name="Ichinomiya M."/>
            <person name="Sato N."/>
            <person name="Blanc-Mathieu R."/>
            <person name="Endo H."/>
            <person name="Kuwata A."/>
            <person name="Ogata H."/>
        </authorList>
    </citation>
    <scope>NUCLEOTIDE SEQUENCE [LARGE SCALE GENOMIC DNA]</scope>
    <source>
        <strain evidence="9">NIES 3700</strain>
    </source>
</reference>
<name>A0A9W7ADH0_9STRA</name>
<organism evidence="8 9">
    <name type="scientific">Triparma laevis f. longispina</name>
    <dbReference type="NCBI Taxonomy" id="1714387"/>
    <lineage>
        <taxon>Eukaryota</taxon>
        <taxon>Sar</taxon>
        <taxon>Stramenopiles</taxon>
        <taxon>Ochrophyta</taxon>
        <taxon>Bolidophyceae</taxon>
        <taxon>Parmales</taxon>
        <taxon>Triparmaceae</taxon>
        <taxon>Triparma</taxon>
    </lineage>
</organism>
<keyword evidence="5" id="KW-0175">Coiled coil</keyword>
<feature type="compositionally biased region" description="Low complexity" evidence="6">
    <location>
        <begin position="209"/>
        <end position="220"/>
    </location>
</feature>
<gene>
    <name evidence="8" type="ORF">TrLO_g14496</name>
</gene>
<dbReference type="SMART" id="SM00248">
    <property type="entry name" value="ANK"/>
    <property type="match status" value="3"/>
</dbReference>
<dbReference type="Proteomes" id="UP001165122">
    <property type="component" value="Unassembled WGS sequence"/>
</dbReference>
<keyword evidence="4" id="KW-0863">Zinc-finger</keyword>
<feature type="region of interest" description="Disordered" evidence="6">
    <location>
        <begin position="137"/>
        <end position="182"/>
    </location>
</feature>
<evidence type="ECO:0000256" key="1">
    <source>
        <dbReference type="ARBA" id="ARBA00022737"/>
    </source>
</evidence>
<dbReference type="GO" id="GO:0085020">
    <property type="term" value="P:protein K6-linked ubiquitination"/>
    <property type="evidence" value="ECO:0007669"/>
    <property type="project" value="TreeGrafter"/>
</dbReference>
<evidence type="ECO:0000313" key="9">
    <source>
        <dbReference type="Proteomes" id="UP001165122"/>
    </source>
</evidence>
<sequence length="471" mass="51976">MDINTHLDRLKESFLWAAARGGRASECESLLKMGANINWIQKDQGQCGQGDTPLLAAVRNGHGEVVRLLLAGGCDTKCVSKEGENVLHLCTMRGDEELLNLFPDVDTKAKNKRNESPLDIAVRKGYGSLGKRLEGFGGGGGGVQLPSLTTTSGAGNTNSNNTTTTNSSSSSSSSRQISMRERQERNFANELSQLATLHGDQARDELESSDLYGSESGSESGSEESESESDSPLSPSKGPSEETKDETIPHAMSIEAWHRSQQNEAEAVVPPVEKTKEQLIKDRMDNAFYGETEVTDDTEVQLISEFTTMGVNKKVAHLTRSLDLARLERDKHANQAAAIRAQSSKMASDLMAAESTCGRLRRERDDLRSKVKELTGMSNYKNKSLEEMEQIENYLKSSLESVGEAKEKLIMDRMNNEEEKRMCVICQTSPKTVLLMPCRHMCLCQVCSRHNELVKCPLCRQKITQKIDVYA</sequence>
<dbReference type="OrthoDB" id="1711136at2759"/>
<evidence type="ECO:0000313" key="8">
    <source>
        <dbReference type="EMBL" id="GMH65740.1"/>
    </source>
</evidence>
<dbReference type="Gene3D" id="1.25.40.20">
    <property type="entry name" value="Ankyrin repeat-containing domain"/>
    <property type="match status" value="1"/>
</dbReference>
<dbReference type="PANTHER" id="PTHR24171:SF8">
    <property type="entry name" value="BRCA1-ASSOCIATED RING DOMAIN PROTEIN 1"/>
    <property type="match status" value="1"/>
</dbReference>
<evidence type="ECO:0000256" key="3">
    <source>
        <dbReference type="PROSITE-ProRule" id="PRU00023"/>
    </source>
</evidence>
<dbReference type="SUPFAM" id="SSF57850">
    <property type="entry name" value="RING/U-box"/>
    <property type="match status" value="1"/>
</dbReference>
<evidence type="ECO:0000256" key="2">
    <source>
        <dbReference type="ARBA" id="ARBA00023043"/>
    </source>
</evidence>
<dbReference type="Pfam" id="PF13920">
    <property type="entry name" value="zf-C3HC4_3"/>
    <property type="match status" value="1"/>
</dbReference>
<dbReference type="GO" id="GO:0004842">
    <property type="term" value="F:ubiquitin-protein transferase activity"/>
    <property type="evidence" value="ECO:0007669"/>
    <property type="project" value="TreeGrafter"/>
</dbReference>
<evidence type="ECO:0000256" key="4">
    <source>
        <dbReference type="PROSITE-ProRule" id="PRU00175"/>
    </source>
</evidence>
<dbReference type="PROSITE" id="PS50088">
    <property type="entry name" value="ANK_REPEAT"/>
    <property type="match status" value="1"/>
</dbReference>
<comment type="caution">
    <text evidence="8">The sequence shown here is derived from an EMBL/GenBank/DDBJ whole genome shotgun (WGS) entry which is preliminary data.</text>
</comment>
<evidence type="ECO:0000256" key="6">
    <source>
        <dbReference type="SAM" id="MobiDB-lite"/>
    </source>
</evidence>
<keyword evidence="1" id="KW-0677">Repeat</keyword>
<keyword evidence="4" id="KW-0479">Metal-binding</keyword>
<dbReference type="Pfam" id="PF12796">
    <property type="entry name" value="Ank_2"/>
    <property type="match status" value="1"/>
</dbReference>
<dbReference type="InterPro" id="IPR001841">
    <property type="entry name" value="Znf_RING"/>
</dbReference>
<accession>A0A9W7ADH0</accession>
<feature type="coiled-coil region" evidence="5">
    <location>
        <begin position="350"/>
        <end position="377"/>
    </location>
</feature>
<dbReference type="GO" id="GO:0008270">
    <property type="term" value="F:zinc ion binding"/>
    <property type="evidence" value="ECO:0007669"/>
    <property type="project" value="UniProtKB-KW"/>
</dbReference>
<dbReference type="EMBL" id="BRXW01000554">
    <property type="protein sequence ID" value="GMH65740.1"/>
    <property type="molecule type" value="Genomic_DNA"/>
</dbReference>
<dbReference type="Gene3D" id="3.30.40.10">
    <property type="entry name" value="Zinc/RING finger domain, C3HC4 (zinc finger)"/>
    <property type="match status" value="1"/>
</dbReference>
<evidence type="ECO:0000259" key="7">
    <source>
        <dbReference type="PROSITE" id="PS50089"/>
    </source>
</evidence>
<keyword evidence="4" id="KW-0862">Zinc</keyword>
<keyword evidence="2 3" id="KW-0040">ANK repeat</keyword>
<feature type="compositionally biased region" description="Low complexity" evidence="6">
    <location>
        <begin position="149"/>
        <end position="174"/>
    </location>
</feature>
<dbReference type="InterPro" id="IPR036770">
    <property type="entry name" value="Ankyrin_rpt-contain_sf"/>
</dbReference>
<dbReference type="SUPFAM" id="SSF48403">
    <property type="entry name" value="Ankyrin repeat"/>
    <property type="match status" value="1"/>
</dbReference>
<evidence type="ECO:0000256" key="5">
    <source>
        <dbReference type="SAM" id="Coils"/>
    </source>
</evidence>
<proteinExistence type="predicted"/>
<protein>
    <recommendedName>
        <fullName evidence="7">RING-type domain-containing protein</fullName>
    </recommendedName>
</protein>
<dbReference type="PANTHER" id="PTHR24171">
    <property type="entry name" value="ANKYRIN REPEAT DOMAIN-CONTAINING PROTEIN 39-RELATED"/>
    <property type="match status" value="1"/>
</dbReference>
<feature type="domain" description="RING-type" evidence="7">
    <location>
        <begin position="423"/>
        <end position="460"/>
    </location>
</feature>
<dbReference type="AlphaFoldDB" id="A0A9W7ADH0"/>
<dbReference type="InterPro" id="IPR002110">
    <property type="entry name" value="Ankyrin_rpt"/>
</dbReference>
<feature type="repeat" description="ANK" evidence="3">
    <location>
        <begin position="49"/>
        <end position="81"/>
    </location>
</feature>
<dbReference type="PROSITE" id="PS50297">
    <property type="entry name" value="ANK_REP_REGION"/>
    <property type="match status" value="1"/>
</dbReference>
<dbReference type="PROSITE" id="PS50089">
    <property type="entry name" value="ZF_RING_2"/>
    <property type="match status" value="1"/>
</dbReference>
<dbReference type="InterPro" id="IPR013083">
    <property type="entry name" value="Znf_RING/FYVE/PHD"/>
</dbReference>
<keyword evidence="9" id="KW-1185">Reference proteome</keyword>